<feature type="domain" description="Cyclic nucleotide-binding" evidence="3">
    <location>
        <begin position="104"/>
        <end position="214"/>
    </location>
</feature>
<dbReference type="GO" id="GO:0034220">
    <property type="term" value="P:monoatomic ion transmembrane transport"/>
    <property type="evidence" value="ECO:0007669"/>
    <property type="project" value="UniProtKB-KW"/>
</dbReference>
<dbReference type="STRING" id="429701.A0A2G9HBE1"/>
<dbReference type="SUPFAM" id="SSF51206">
    <property type="entry name" value="cAMP-binding domain-like"/>
    <property type="match status" value="1"/>
</dbReference>
<keyword evidence="2" id="KW-0407">Ion channel</keyword>
<dbReference type="OrthoDB" id="421226at2759"/>
<keyword evidence="1" id="KW-1071">Ligand-gated ion channel</keyword>
<name>A0A2G9HBE1_9LAMI</name>
<evidence type="ECO:0000256" key="1">
    <source>
        <dbReference type="ARBA" id="ARBA00023286"/>
    </source>
</evidence>
<protein>
    <recommendedName>
        <fullName evidence="3">Cyclic nucleotide-binding domain-containing protein</fullName>
    </recommendedName>
</protein>
<dbReference type="InterPro" id="IPR018490">
    <property type="entry name" value="cNMP-bd_dom_sf"/>
</dbReference>
<dbReference type="SMART" id="SM00100">
    <property type="entry name" value="cNMP"/>
    <property type="match status" value="1"/>
</dbReference>
<comment type="caution">
    <text evidence="4">The sequence shown here is derived from an EMBL/GenBank/DDBJ whole genome shotgun (WGS) entry which is preliminary data.</text>
</comment>
<sequence>MFSICVVLSGLMLFTLLIGNIQVFLHTVMAKKRKMQLRCRDMEWWMKRRQLPSQLRQRVRRYERQRWAAVGGDDEMELIQDLPEGLRRDIKRFLCFDLIKKVPLFHSLDGLILDNICDRLKPLVFSKDEKIIREGDPVPRIVFIMRGCVKSAQNLSRGMEATNTLEAGGFFGDELLSWCLRRPFMNRLPASSATFTCIESTEAFALDANDLKYITDHFRYKFANERLKRTARFYSSNWRTWAAVNIQLAWRRYIERTRRAVTYVSANGDSDRRLRQYAAFFMSIRPHDHLE</sequence>
<keyword evidence="1" id="KW-0406">Ion transport</keyword>
<keyword evidence="5" id="KW-1185">Reference proteome</keyword>
<dbReference type="AlphaFoldDB" id="A0A2G9HBE1"/>
<dbReference type="CDD" id="cd00038">
    <property type="entry name" value="CAP_ED"/>
    <property type="match status" value="1"/>
</dbReference>
<evidence type="ECO:0000256" key="2">
    <source>
        <dbReference type="ARBA" id="ARBA00023303"/>
    </source>
</evidence>
<proteinExistence type="predicted"/>
<dbReference type="InterPro" id="IPR014710">
    <property type="entry name" value="RmlC-like_jellyroll"/>
</dbReference>
<gene>
    <name evidence="4" type="ORF">CDL12_12535</name>
</gene>
<reference evidence="5" key="1">
    <citation type="journal article" date="2018" name="Gigascience">
        <title>Genome assembly of the Pink Ipe (Handroanthus impetiginosus, Bignoniaceae), a highly valued, ecologically keystone Neotropical timber forest tree.</title>
        <authorList>
            <person name="Silva-Junior O.B."/>
            <person name="Grattapaglia D."/>
            <person name="Novaes E."/>
            <person name="Collevatti R.G."/>
        </authorList>
    </citation>
    <scope>NUCLEOTIDE SEQUENCE [LARGE SCALE GENOMIC DNA]</scope>
    <source>
        <strain evidence="5">cv. UFG-1</strain>
    </source>
</reference>
<dbReference type="GO" id="GO:0016020">
    <property type="term" value="C:membrane"/>
    <property type="evidence" value="ECO:0007669"/>
    <property type="project" value="UniProtKB-SubCell"/>
</dbReference>
<organism evidence="4 5">
    <name type="scientific">Handroanthus impetiginosus</name>
    <dbReference type="NCBI Taxonomy" id="429701"/>
    <lineage>
        <taxon>Eukaryota</taxon>
        <taxon>Viridiplantae</taxon>
        <taxon>Streptophyta</taxon>
        <taxon>Embryophyta</taxon>
        <taxon>Tracheophyta</taxon>
        <taxon>Spermatophyta</taxon>
        <taxon>Magnoliopsida</taxon>
        <taxon>eudicotyledons</taxon>
        <taxon>Gunneridae</taxon>
        <taxon>Pentapetalae</taxon>
        <taxon>asterids</taxon>
        <taxon>lamiids</taxon>
        <taxon>Lamiales</taxon>
        <taxon>Bignoniaceae</taxon>
        <taxon>Crescentiina</taxon>
        <taxon>Tabebuia alliance</taxon>
        <taxon>Handroanthus</taxon>
    </lineage>
</organism>
<accession>A0A2G9HBE1</accession>
<evidence type="ECO:0000259" key="3">
    <source>
        <dbReference type="PROSITE" id="PS50042"/>
    </source>
</evidence>
<dbReference type="PANTHER" id="PTHR45651:SF50">
    <property type="entry name" value="CYCLIC NUCLEOTIDE-GATED ION CHANNEL 2"/>
    <property type="match status" value="1"/>
</dbReference>
<dbReference type="Pfam" id="PF00027">
    <property type="entry name" value="cNMP_binding"/>
    <property type="match status" value="1"/>
</dbReference>
<dbReference type="Gene3D" id="2.60.120.10">
    <property type="entry name" value="Jelly Rolls"/>
    <property type="match status" value="1"/>
</dbReference>
<evidence type="ECO:0000313" key="5">
    <source>
        <dbReference type="Proteomes" id="UP000231279"/>
    </source>
</evidence>
<dbReference type="InterPro" id="IPR000595">
    <property type="entry name" value="cNMP-bd_dom"/>
</dbReference>
<keyword evidence="1" id="KW-0813">Transport</keyword>
<dbReference type="Gene3D" id="1.10.287.630">
    <property type="entry name" value="Helix hairpin bin"/>
    <property type="match status" value="1"/>
</dbReference>
<dbReference type="Proteomes" id="UP000231279">
    <property type="component" value="Unassembled WGS sequence"/>
</dbReference>
<dbReference type="PANTHER" id="PTHR45651">
    <property type="entry name" value="CYCLIC NUCLEOTIDE-GATED ION CHANNEL 15-RELATED-RELATED"/>
    <property type="match status" value="1"/>
</dbReference>
<dbReference type="EMBL" id="NKXS01002200">
    <property type="protein sequence ID" value="PIN14826.1"/>
    <property type="molecule type" value="Genomic_DNA"/>
</dbReference>
<evidence type="ECO:0000313" key="4">
    <source>
        <dbReference type="EMBL" id="PIN14826.1"/>
    </source>
</evidence>
<dbReference type="PROSITE" id="PS50042">
    <property type="entry name" value="CNMP_BINDING_3"/>
    <property type="match status" value="1"/>
</dbReference>